<accession>A0A7M2J2J8</accession>
<gene>
    <name evidence="2" type="ORF">IM720_24340</name>
</gene>
<name>A0A7M2J2J8_PSEFL</name>
<evidence type="ECO:0000313" key="2">
    <source>
        <dbReference type="EMBL" id="QOU03805.1"/>
    </source>
</evidence>
<reference evidence="2 3" key="1">
    <citation type="submission" date="2020-10" db="EMBL/GenBank/DDBJ databases">
        <title>Complete genome sequence of a novel Pseudomonas fluorescens strain isolated from the flower of kumarahou (Pomaderris kumeraho).</title>
        <authorList>
            <person name="Summers M.C."/>
            <person name="Nowak V."/>
            <person name="Fairhurst M.J."/>
            <person name="Owen J.G."/>
            <person name="Gerth M.L."/>
            <person name="Patrick W.M."/>
        </authorList>
    </citation>
    <scope>NUCLEOTIDE SEQUENCE [LARGE SCALE GENOMIC DNA]</scope>
    <source>
        <strain evidence="2 3">KF1</strain>
    </source>
</reference>
<evidence type="ECO:0000313" key="3">
    <source>
        <dbReference type="Proteomes" id="UP000593833"/>
    </source>
</evidence>
<dbReference type="RefSeq" id="WP_193689680.1">
    <property type="nucleotide sequence ID" value="NZ_CP063233.1"/>
</dbReference>
<dbReference type="Proteomes" id="UP000593833">
    <property type="component" value="Chromosome"/>
</dbReference>
<dbReference type="AlphaFoldDB" id="A0A7M2J2J8"/>
<evidence type="ECO:0000256" key="1">
    <source>
        <dbReference type="SAM" id="Coils"/>
    </source>
</evidence>
<keyword evidence="1" id="KW-0175">Coiled coil</keyword>
<protein>
    <submittedName>
        <fullName evidence="2">Uncharacterized protein</fullName>
    </submittedName>
</protein>
<feature type="coiled-coil region" evidence="1">
    <location>
        <begin position="104"/>
        <end position="161"/>
    </location>
</feature>
<organism evidence="2 3">
    <name type="scientific">Pseudomonas fluorescens</name>
    <dbReference type="NCBI Taxonomy" id="294"/>
    <lineage>
        <taxon>Bacteria</taxon>
        <taxon>Pseudomonadati</taxon>
        <taxon>Pseudomonadota</taxon>
        <taxon>Gammaproteobacteria</taxon>
        <taxon>Pseudomonadales</taxon>
        <taxon>Pseudomonadaceae</taxon>
        <taxon>Pseudomonas</taxon>
    </lineage>
</organism>
<sequence length="181" mass="20711">MLKQIDAQELKVRIEIAQARYRDRKSGIDHFAATDPVSGRAVSKFVDGGTEVVQCSTPLDILPTYLDQIQRGYTPHPLSVVQVDHERFDIYFYKPEQVIQAALEQIAKDEATKYHAEMEEHNEQFIQQHVDAQLRVDAAREERAKAELEAEKRTLVEKQIREAFTPQPAEVTKTAPARGKR</sequence>
<dbReference type="EMBL" id="CP063233">
    <property type="protein sequence ID" value="QOU03805.1"/>
    <property type="molecule type" value="Genomic_DNA"/>
</dbReference>
<proteinExistence type="predicted"/>